<organism evidence="1 2">
    <name type="scientific">Vreelandella aquamarina</name>
    <dbReference type="NCBI Taxonomy" id="77097"/>
    <lineage>
        <taxon>Bacteria</taxon>
        <taxon>Pseudomonadati</taxon>
        <taxon>Pseudomonadota</taxon>
        <taxon>Gammaproteobacteria</taxon>
        <taxon>Oceanospirillales</taxon>
        <taxon>Halomonadaceae</taxon>
        <taxon>Vreelandella</taxon>
    </lineage>
</organism>
<evidence type="ECO:0000313" key="1">
    <source>
        <dbReference type="EMBL" id="BCA90455.1"/>
    </source>
</evidence>
<proteinExistence type="predicted"/>
<sequence>MVKVPVSSAAKPKLMRTALALLSLKAVDVDCFTRFSFSIALLRLNRWAGVRTLG</sequence>
<protein>
    <submittedName>
        <fullName evidence="1">Uncharacterized protein</fullName>
    </submittedName>
</protein>
<evidence type="ECO:0000313" key="2">
    <source>
        <dbReference type="Proteomes" id="UP000503197"/>
    </source>
</evidence>
<dbReference type="AlphaFoldDB" id="A0A6F8SPY6"/>
<dbReference type="EMBL" id="AP022821">
    <property type="protein sequence ID" value="BCA90455.1"/>
    <property type="molecule type" value="Genomic_DNA"/>
</dbReference>
<reference evidence="1 2" key="1">
    <citation type="submission" date="2020-02" db="EMBL/GenBank/DDBJ databases">
        <title>Complete Genome Sequence of Halomonas meridiana strain BAA-801, Isolated from Deep Sea Thermal Vent.</title>
        <authorList>
            <person name="Takahashi Y."/>
            <person name="Takahashi H."/>
            <person name="Galipon J."/>
            <person name="Arakawa K."/>
        </authorList>
    </citation>
    <scope>NUCLEOTIDE SEQUENCE [LARGE SCALE GENOMIC DNA]</scope>
    <source>
        <strain evidence="1 2">Slthf1</strain>
    </source>
</reference>
<name>A0A6F8SPY6_9GAMM</name>
<dbReference type="Proteomes" id="UP000503197">
    <property type="component" value="Chromosome"/>
</dbReference>
<accession>A0A6F8SPY6</accession>
<gene>
    <name evidence="1" type="ORF">HMSLTHF_02300</name>
</gene>